<dbReference type="RefSeq" id="WP_178348252.1">
    <property type="nucleotide sequence ID" value="NZ_JACRTE010000002.1"/>
</dbReference>
<dbReference type="SMART" id="SM00382">
    <property type="entry name" value="AAA"/>
    <property type="match status" value="2"/>
</dbReference>
<dbReference type="PRINTS" id="PR00300">
    <property type="entry name" value="CLPPROTEASEA"/>
</dbReference>
<dbReference type="GO" id="GO:0016887">
    <property type="term" value="F:ATP hydrolysis activity"/>
    <property type="evidence" value="ECO:0007669"/>
    <property type="project" value="InterPro"/>
</dbReference>
<keyword evidence="1" id="KW-0677">Repeat</keyword>
<dbReference type="InterPro" id="IPR001270">
    <property type="entry name" value="ClpA/B"/>
</dbReference>
<evidence type="ECO:0000313" key="9">
    <source>
        <dbReference type="Proteomes" id="UP000647416"/>
    </source>
</evidence>
<dbReference type="CDD" id="cd00009">
    <property type="entry name" value="AAA"/>
    <property type="match status" value="1"/>
</dbReference>
<accession>A0A926IS70</accession>
<protein>
    <submittedName>
        <fullName evidence="8">ATP-dependent Clp protease ATP-binding subunit</fullName>
    </submittedName>
</protein>
<keyword evidence="8" id="KW-0378">Hydrolase</keyword>
<dbReference type="SMART" id="SM01086">
    <property type="entry name" value="ClpB_D2-small"/>
    <property type="match status" value="1"/>
</dbReference>
<dbReference type="Gene3D" id="1.10.8.60">
    <property type="match status" value="2"/>
</dbReference>
<keyword evidence="5" id="KW-0175">Coiled coil</keyword>
<dbReference type="Pfam" id="PF10431">
    <property type="entry name" value="ClpB_D2-small"/>
    <property type="match status" value="1"/>
</dbReference>
<dbReference type="InterPro" id="IPR003959">
    <property type="entry name" value="ATPase_AAA_core"/>
</dbReference>
<feature type="domain" description="AAA+ ATPase" evidence="6">
    <location>
        <begin position="161"/>
        <end position="304"/>
    </location>
</feature>
<evidence type="ECO:0000256" key="1">
    <source>
        <dbReference type="ARBA" id="ARBA00022737"/>
    </source>
</evidence>
<dbReference type="Gene3D" id="3.40.50.300">
    <property type="entry name" value="P-loop containing nucleotide triphosphate hydrolases"/>
    <property type="match status" value="2"/>
</dbReference>
<dbReference type="Pfam" id="PF17871">
    <property type="entry name" value="AAA_lid_9"/>
    <property type="match status" value="1"/>
</dbReference>
<proteinExistence type="predicted"/>
<dbReference type="InterPro" id="IPR027417">
    <property type="entry name" value="P-loop_NTPase"/>
</dbReference>
<dbReference type="Proteomes" id="UP000647416">
    <property type="component" value="Unassembled WGS sequence"/>
</dbReference>
<dbReference type="EMBL" id="JACRTE010000002">
    <property type="protein sequence ID" value="MBC8595696.1"/>
    <property type="molecule type" value="Genomic_DNA"/>
</dbReference>
<dbReference type="CDD" id="cd19499">
    <property type="entry name" value="RecA-like_ClpB_Hsp104-like"/>
    <property type="match status" value="1"/>
</dbReference>
<dbReference type="InterPro" id="IPR028299">
    <property type="entry name" value="ClpA/B_CS2"/>
</dbReference>
<gene>
    <name evidence="8" type="ORF">H8706_02260</name>
</gene>
<dbReference type="Pfam" id="PF00004">
    <property type="entry name" value="AAA"/>
    <property type="match status" value="1"/>
</dbReference>
<dbReference type="InterPro" id="IPR041546">
    <property type="entry name" value="ClpA/ClpB_AAA_lid"/>
</dbReference>
<feature type="domain" description="Clp ATPase C-terminal" evidence="7">
    <location>
        <begin position="662"/>
        <end position="751"/>
    </location>
</feature>
<keyword evidence="2" id="KW-0547">Nucleotide-binding</keyword>
<dbReference type="InterPro" id="IPR019489">
    <property type="entry name" value="Clp_ATPase_C"/>
</dbReference>
<dbReference type="GO" id="GO:0034605">
    <property type="term" value="P:cellular response to heat"/>
    <property type="evidence" value="ECO:0007669"/>
    <property type="project" value="TreeGrafter"/>
</dbReference>
<keyword evidence="3 8" id="KW-0067">ATP-binding</keyword>
<dbReference type="PROSITE" id="PS00871">
    <property type="entry name" value="CLPAB_2"/>
    <property type="match status" value="1"/>
</dbReference>
<dbReference type="GO" id="GO:0005737">
    <property type="term" value="C:cytoplasm"/>
    <property type="evidence" value="ECO:0007669"/>
    <property type="project" value="TreeGrafter"/>
</dbReference>
<dbReference type="GO" id="GO:0005524">
    <property type="term" value="F:ATP binding"/>
    <property type="evidence" value="ECO:0007669"/>
    <property type="project" value="UniProtKB-KW"/>
</dbReference>
<name>A0A926IS70_9FIRM</name>
<feature type="coiled-coil region" evidence="5">
    <location>
        <begin position="372"/>
        <end position="406"/>
    </location>
</feature>
<dbReference type="PANTHER" id="PTHR11638">
    <property type="entry name" value="ATP-DEPENDENT CLP PROTEASE"/>
    <property type="match status" value="1"/>
</dbReference>
<sequence length="754" mass="84831">MKMCSICKKNPAVVFVSKIEGANRVNEGYCLSCALKLGVMTKEQLAEQVDLPPEMFENMLEGLENGDSEGVMNSIQDFLAGSNLMEMMPDDFNGSKDYSNEKIPINDKKTKQNIKNERRKKKCLNNFGVNLTEKARQSLLDKVIGRENEIERVIQILNRRTKNNPVLLGEPGVGKTAIAEGIAQKIAEGSVPERLVGAQVYLLEMSSIVAGTQYRGQFESRIKSIIEEAKSDNVILVIDEIHSIVSAGDADGAMNAGNILKPALAKGDIQIIGATTPTEYRKYIEKDAALERRFQTVMIEEPSKEDTYKILTGIKSYYENYHNITIEDYILHEVIDLSCKYISNRFLPDKAIDIIDEAASKLNIDNPYTQKIVDLGVKIKETDAELEELETNESEEYERIAMLKSEKCRLEGELSGTKSLMRQTKITLADVGRVIEMWTGIPVKNITETDRDKLLHLEERLHKRVVGQDNAVTSVAKAVRRNRALKLSKKRPVSFIFIGPTGTGKTELVKSLAEALFNDENALIRLDMSEYMEKHSVAKIIGAPPGYVGYDEAGQLTEKVRRKPYSVILLDEIEKAHQDVFNILLQILDDGRITDSQGRYVNFENTIIIMTSNAGTSIGSNNMGFSTAENPKIDGKIEKALKEIFRPEFLNRIDAIIEFKELTKDELKQIISLMLKDLVSELEHMGIAFEITDSAKDLILKNSYNPKFGARPIRREIQNSIEDKIAEFILTETDYQSKKITVDAKDGKYDIKMN</sequence>
<dbReference type="SUPFAM" id="SSF52540">
    <property type="entry name" value="P-loop containing nucleoside triphosphate hydrolases"/>
    <property type="match status" value="2"/>
</dbReference>
<dbReference type="FunFam" id="3.40.50.300:FF:000010">
    <property type="entry name" value="Chaperone clpB 1, putative"/>
    <property type="match status" value="1"/>
</dbReference>
<dbReference type="Pfam" id="PF07724">
    <property type="entry name" value="AAA_2"/>
    <property type="match status" value="1"/>
</dbReference>
<dbReference type="InterPro" id="IPR003593">
    <property type="entry name" value="AAA+_ATPase"/>
</dbReference>
<keyword evidence="8" id="KW-0645">Protease</keyword>
<evidence type="ECO:0000313" key="8">
    <source>
        <dbReference type="EMBL" id="MBC8595696.1"/>
    </source>
</evidence>
<evidence type="ECO:0000256" key="3">
    <source>
        <dbReference type="ARBA" id="ARBA00022840"/>
    </source>
</evidence>
<keyword evidence="4" id="KW-0143">Chaperone</keyword>
<evidence type="ECO:0000256" key="4">
    <source>
        <dbReference type="ARBA" id="ARBA00023186"/>
    </source>
</evidence>
<comment type="caution">
    <text evidence="8">The sequence shown here is derived from an EMBL/GenBank/DDBJ whole genome shotgun (WGS) entry which is preliminary data.</text>
</comment>
<evidence type="ECO:0000259" key="7">
    <source>
        <dbReference type="SMART" id="SM01086"/>
    </source>
</evidence>
<evidence type="ECO:0000256" key="5">
    <source>
        <dbReference type="SAM" id="Coils"/>
    </source>
</evidence>
<dbReference type="FunFam" id="3.40.50.300:FF:000025">
    <property type="entry name" value="ATP-dependent Clp protease subunit"/>
    <property type="match status" value="1"/>
</dbReference>
<organism evidence="8 9">
    <name type="scientific">Qingrenia yutianensis</name>
    <dbReference type="NCBI Taxonomy" id="2763676"/>
    <lineage>
        <taxon>Bacteria</taxon>
        <taxon>Bacillati</taxon>
        <taxon>Bacillota</taxon>
        <taxon>Clostridia</taxon>
        <taxon>Eubacteriales</taxon>
        <taxon>Oscillospiraceae</taxon>
        <taxon>Qingrenia</taxon>
    </lineage>
</organism>
<evidence type="ECO:0000259" key="6">
    <source>
        <dbReference type="SMART" id="SM00382"/>
    </source>
</evidence>
<feature type="domain" description="AAA+ ATPase" evidence="6">
    <location>
        <begin position="491"/>
        <end position="663"/>
    </location>
</feature>
<reference evidence="8" key="1">
    <citation type="submission" date="2020-08" db="EMBL/GenBank/DDBJ databases">
        <title>Genome public.</title>
        <authorList>
            <person name="Liu C."/>
            <person name="Sun Q."/>
        </authorList>
    </citation>
    <scope>NUCLEOTIDE SEQUENCE</scope>
    <source>
        <strain evidence="8">NSJ-50</strain>
    </source>
</reference>
<evidence type="ECO:0000256" key="2">
    <source>
        <dbReference type="ARBA" id="ARBA00022741"/>
    </source>
</evidence>
<dbReference type="InterPro" id="IPR050130">
    <property type="entry name" value="ClpA_ClpB"/>
</dbReference>
<keyword evidence="9" id="KW-1185">Reference proteome</keyword>
<dbReference type="Gene3D" id="4.10.860.10">
    <property type="entry name" value="UVR domain"/>
    <property type="match status" value="1"/>
</dbReference>
<dbReference type="AlphaFoldDB" id="A0A926IS70"/>
<dbReference type="GO" id="GO:0008233">
    <property type="term" value="F:peptidase activity"/>
    <property type="evidence" value="ECO:0007669"/>
    <property type="project" value="UniProtKB-KW"/>
</dbReference>
<dbReference type="GO" id="GO:0006508">
    <property type="term" value="P:proteolysis"/>
    <property type="evidence" value="ECO:0007669"/>
    <property type="project" value="UniProtKB-KW"/>
</dbReference>
<dbReference type="PANTHER" id="PTHR11638:SF18">
    <property type="entry name" value="HEAT SHOCK PROTEIN 104"/>
    <property type="match status" value="1"/>
</dbReference>